<dbReference type="AlphaFoldDB" id="A0A317W9C5"/>
<proteinExistence type="predicted"/>
<reference evidence="1 2" key="1">
    <citation type="submission" date="2016-12" db="EMBL/GenBank/DDBJ databases">
        <title>The genomes of Aspergillus section Nigri reveals drivers in fungal speciation.</title>
        <authorList>
            <consortium name="DOE Joint Genome Institute"/>
            <person name="Vesth T.C."/>
            <person name="Nybo J."/>
            <person name="Theobald S."/>
            <person name="Brandl J."/>
            <person name="Frisvad J.C."/>
            <person name="Nielsen K.F."/>
            <person name="Lyhne E.K."/>
            <person name="Kogle M.E."/>
            <person name="Kuo A."/>
            <person name="Riley R."/>
            <person name="Clum A."/>
            <person name="Nolan M."/>
            <person name="Lipzen A."/>
            <person name="Salamov A."/>
            <person name="Henrissat B."/>
            <person name="Wiebenga A."/>
            <person name="De Vries R.P."/>
            <person name="Grigoriev I.V."/>
            <person name="Mortensen U.H."/>
            <person name="Andersen M.R."/>
            <person name="Baker S.E."/>
        </authorList>
    </citation>
    <scope>NUCLEOTIDE SEQUENCE [LARGE SCALE GENOMIC DNA]</scope>
    <source>
        <strain evidence="1 2">CBS 115572</strain>
    </source>
</reference>
<dbReference type="EMBL" id="MSFK01000019">
    <property type="protein sequence ID" value="PWY83224.1"/>
    <property type="molecule type" value="Genomic_DNA"/>
</dbReference>
<dbReference type="Proteomes" id="UP000246702">
    <property type="component" value="Unassembled WGS sequence"/>
</dbReference>
<dbReference type="GeneID" id="37107725"/>
<comment type="caution">
    <text evidence="1">The sequence shown here is derived from an EMBL/GenBank/DDBJ whole genome shotgun (WGS) entry which is preliminary data.</text>
</comment>
<protein>
    <submittedName>
        <fullName evidence="1">Uncharacterized protein</fullName>
    </submittedName>
</protein>
<organism evidence="1 2">
    <name type="scientific">Aspergillus sclerotioniger CBS 115572</name>
    <dbReference type="NCBI Taxonomy" id="1450535"/>
    <lineage>
        <taxon>Eukaryota</taxon>
        <taxon>Fungi</taxon>
        <taxon>Dikarya</taxon>
        <taxon>Ascomycota</taxon>
        <taxon>Pezizomycotina</taxon>
        <taxon>Eurotiomycetes</taxon>
        <taxon>Eurotiomycetidae</taxon>
        <taxon>Eurotiales</taxon>
        <taxon>Aspergillaceae</taxon>
        <taxon>Aspergillus</taxon>
        <taxon>Aspergillus subgen. Circumdati</taxon>
    </lineage>
</organism>
<sequence length="110" mass="12589">MDYGLWVMDDRLAGPAWFTSIRAETRDSSVEESFVSFGIPRKERDVDGWMDPTRRNYLPWIGLDWIRSVPRSEIFPVQPTGFLGCRMFMIRGEGGSVEGRSRVVNGWVSG</sequence>
<dbReference type="RefSeq" id="XP_025466009.1">
    <property type="nucleotide sequence ID" value="XM_025605582.1"/>
</dbReference>
<name>A0A317W9C5_9EURO</name>
<evidence type="ECO:0000313" key="2">
    <source>
        <dbReference type="Proteomes" id="UP000246702"/>
    </source>
</evidence>
<gene>
    <name evidence="1" type="ORF">BO94DRAFT_121924</name>
</gene>
<accession>A0A317W9C5</accession>
<evidence type="ECO:0000313" key="1">
    <source>
        <dbReference type="EMBL" id="PWY83224.1"/>
    </source>
</evidence>
<keyword evidence="2" id="KW-1185">Reference proteome</keyword>